<gene>
    <name evidence="2" type="ORF">EZS27_016964</name>
</gene>
<dbReference type="EMBL" id="SNRY01000964">
    <property type="protein sequence ID" value="KAA6334758.1"/>
    <property type="molecule type" value="Genomic_DNA"/>
</dbReference>
<comment type="caution">
    <text evidence="2">The sequence shown here is derived from an EMBL/GenBank/DDBJ whole genome shotgun (WGS) entry which is preliminary data.</text>
</comment>
<dbReference type="AlphaFoldDB" id="A0A5J4RM75"/>
<keyword evidence="1" id="KW-0175">Coiled coil</keyword>
<name>A0A5J4RM75_9ZZZZ</name>
<organism evidence="2">
    <name type="scientific">termite gut metagenome</name>
    <dbReference type="NCBI Taxonomy" id="433724"/>
    <lineage>
        <taxon>unclassified sequences</taxon>
        <taxon>metagenomes</taxon>
        <taxon>organismal metagenomes</taxon>
    </lineage>
</organism>
<proteinExistence type="predicted"/>
<protein>
    <submittedName>
        <fullName evidence="2">Uncharacterized protein</fullName>
    </submittedName>
</protein>
<feature type="coiled-coil region" evidence="1">
    <location>
        <begin position="133"/>
        <end position="160"/>
    </location>
</feature>
<accession>A0A5J4RM75</accession>
<sequence>MGIDEKKIRLEKAINYLIGVQILSRQSAQSDLAEKMKSSNTNISRAINGNIRYLTDKFLKRFNQTFENIFNDSWLLTGEGDMINENTQTVEGVNNTTLGITGDGNNITHNDIVGMLNLASGYQGIIKNNQSHLDKSQEHIDKLLAENKDYKEKLFRILDKYLAKE</sequence>
<evidence type="ECO:0000256" key="1">
    <source>
        <dbReference type="SAM" id="Coils"/>
    </source>
</evidence>
<reference evidence="2" key="1">
    <citation type="submission" date="2019-03" db="EMBL/GenBank/DDBJ databases">
        <title>Single cell metagenomics reveals metabolic interactions within the superorganism composed of flagellate Streblomastix strix and complex community of Bacteroidetes bacteria on its surface.</title>
        <authorList>
            <person name="Treitli S.C."/>
            <person name="Kolisko M."/>
            <person name="Husnik F."/>
            <person name="Keeling P."/>
            <person name="Hampl V."/>
        </authorList>
    </citation>
    <scope>NUCLEOTIDE SEQUENCE</scope>
    <source>
        <strain evidence="2">STM</strain>
    </source>
</reference>
<evidence type="ECO:0000313" key="2">
    <source>
        <dbReference type="EMBL" id="KAA6334758.1"/>
    </source>
</evidence>